<feature type="transmembrane region" description="Helical" evidence="7">
    <location>
        <begin position="339"/>
        <end position="361"/>
    </location>
</feature>
<dbReference type="RefSeq" id="YP_008475191.1">
    <property type="nucleotide sequence ID" value="NC_022171.1"/>
</dbReference>
<feature type="transmembrane region" description="Helical" evidence="7">
    <location>
        <begin position="412"/>
        <end position="433"/>
    </location>
</feature>
<proteinExistence type="inferred from homology"/>
<evidence type="ECO:0000313" key="9">
    <source>
        <dbReference type="EMBL" id="AGS44505.1"/>
    </source>
</evidence>
<reference evidence="9" key="1">
    <citation type="submission" date="2013-04" db="EMBL/GenBank/DDBJ databases">
        <authorList>
            <person name="Hegedusova E."/>
            <person name="Brejova B."/>
            <person name="Nosek J."/>
        </authorList>
    </citation>
    <scope>NUCLEOTIDE SEQUENCE</scope>
    <source>
        <strain evidence="9">CBS 6341</strain>
    </source>
</reference>
<dbReference type="InterPro" id="IPR001750">
    <property type="entry name" value="ND/Mrp_TM"/>
</dbReference>
<dbReference type="GO" id="GO:0031966">
    <property type="term" value="C:mitochondrial membrane"/>
    <property type="evidence" value="ECO:0007669"/>
    <property type="project" value="UniProtKB-SubCell"/>
</dbReference>
<feature type="transmembrane region" description="Helical" evidence="7">
    <location>
        <begin position="250"/>
        <end position="269"/>
    </location>
</feature>
<dbReference type="NCBIfam" id="TIGR01972">
    <property type="entry name" value="NDH_I_M"/>
    <property type="match status" value="1"/>
</dbReference>
<dbReference type="PANTHER" id="PTHR43507:SF1">
    <property type="entry name" value="NADH-UBIQUINONE OXIDOREDUCTASE CHAIN 4"/>
    <property type="match status" value="1"/>
</dbReference>
<feature type="transmembrane region" description="Helical" evidence="7">
    <location>
        <begin position="122"/>
        <end position="140"/>
    </location>
</feature>
<accession>S5TNZ3</accession>
<evidence type="ECO:0000256" key="7">
    <source>
        <dbReference type="RuleBase" id="RU003297"/>
    </source>
</evidence>
<feature type="transmembrane region" description="Helical" evidence="7">
    <location>
        <begin position="40"/>
        <end position="59"/>
    </location>
</feature>
<feature type="transmembrane region" description="Helical" evidence="7">
    <location>
        <begin position="210"/>
        <end position="230"/>
    </location>
</feature>
<keyword evidence="7" id="KW-0679">Respiratory chain</keyword>
<feature type="transmembrane region" description="Helical" evidence="7">
    <location>
        <begin position="368"/>
        <end position="392"/>
    </location>
</feature>
<dbReference type="InterPro" id="IPR010227">
    <property type="entry name" value="NADH_Q_OxRdtase_chainM/4"/>
</dbReference>
<evidence type="ECO:0000256" key="1">
    <source>
        <dbReference type="ARBA" id="ARBA00003257"/>
    </source>
</evidence>
<comment type="function">
    <text evidence="1">Core subunit of the mitochondrial membrane respiratory chain NADH dehydrogenase (Complex I) that is believed to belong to the minimal assembly required for catalysis. Complex I functions in the transfer of electrons from NADH to the respiratory chain. The immediate electron acceptor for the enzyme is believed to be ubiquinone.</text>
</comment>
<dbReference type="GeneID" id="16695119"/>
<protein>
    <recommendedName>
        <fullName evidence="7">NADH-ubiquinone oxidoreductase chain 4</fullName>
        <ecNumber evidence="7">7.1.1.2</ecNumber>
    </recommendedName>
</protein>
<comment type="subcellular location">
    <subcellularLocation>
        <location evidence="2">Membrane</location>
        <topology evidence="2">Multi-pass membrane protein</topology>
    </subcellularLocation>
    <subcellularLocation>
        <location evidence="7">Mitochondrion membrane</location>
        <topology evidence="7">Multi-pass membrane protein</topology>
    </subcellularLocation>
</comment>
<keyword evidence="7" id="KW-0520">NAD</keyword>
<keyword evidence="7 9" id="KW-0496">Mitochondrion</keyword>
<keyword evidence="6 7" id="KW-0472">Membrane</keyword>
<name>S5TNZ3_9ASCO</name>
<dbReference type="GO" id="GO:0042773">
    <property type="term" value="P:ATP synthesis coupled electron transport"/>
    <property type="evidence" value="ECO:0007669"/>
    <property type="project" value="InterPro"/>
</dbReference>
<feature type="transmembrane region" description="Helical" evidence="7">
    <location>
        <begin position="281"/>
        <end position="303"/>
    </location>
</feature>
<dbReference type="GO" id="GO:0003954">
    <property type="term" value="F:NADH dehydrogenase activity"/>
    <property type="evidence" value="ECO:0007669"/>
    <property type="project" value="TreeGrafter"/>
</dbReference>
<keyword evidence="7" id="KW-0249">Electron transport</keyword>
<keyword evidence="7" id="KW-0830">Ubiquinone</keyword>
<geneLocation type="mitochondrion" evidence="9"/>
<evidence type="ECO:0000256" key="2">
    <source>
        <dbReference type="ARBA" id="ARBA00004141"/>
    </source>
</evidence>
<feature type="transmembrane region" description="Helical" evidence="7">
    <location>
        <begin position="82"/>
        <end position="102"/>
    </location>
</feature>
<organism evidence="9">
    <name type="scientific">Wickerhamomyces mucosus</name>
    <dbReference type="NCBI Taxonomy" id="1378264"/>
    <lineage>
        <taxon>Eukaryota</taxon>
        <taxon>Fungi</taxon>
        <taxon>Dikarya</taxon>
        <taxon>Ascomycota</taxon>
        <taxon>Saccharomycotina</taxon>
        <taxon>Saccharomycetes</taxon>
        <taxon>Phaffomycetales</taxon>
        <taxon>Wickerhamomycetaceae</taxon>
        <taxon>Wickerhamomyces</taxon>
    </lineage>
</organism>
<evidence type="ECO:0000256" key="5">
    <source>
        <dbReference type="ARBA" id="ARBA00022989"/>
    </source>
</evidence>
<dbReference type="GO" id="GO:0008137">
    <property type="term" value="F:NADH dehydrogenase (ubiquinone) activity"/>
    <property type="evidence" value="ECO:0007669"/>
    <property type="project" value="UniProtKB-UniRule"/>
</dbReference>
<feature type="transmembrane region" description="Helical" evidence="7">
    <location>
        <begin position="146"/>
        <end position="166"/>
    </location>
</feature>
<feature type="transmembrane region" description="Helical" evidence="7">
    <location>
        <begin position="6"/>
        <end position="28"/>
    </location>
</feature>
<keyword evidence="4 7" id="KW-0812">Transmembrane</keyword>
<dbReference type="Pfam" id="PF00361">
    <property type="entry name" value="Proton_antipo_M"/>
    <property type="match status" value="1"/>
</dbReference>
<dbReference type="GO" id="GO:0015990">
    <property type="term" value="P:electron transport coupled proton transport"/>
    <property type="evidence" value="ECO:0007669"/>
    <property type="project" value="TreeGrafter"/>
</dbReference>
<feature type="transmembrane region" description="Helical" evidence="7">
    <location>
        <begin position="173"/>
        <end position="198"/>
    </location>
</feature>
<keyword evidence="5 7" id="KW-1133">Transmembrane helix</keyword>
<feature type="domain" description="NADH:quinone oxidoreductase/Mrp antiporter transmembrane" evidence="8">
    <location>
        <begin position="143"/>
        <end position="430"/>
    </location>
</feature>
<feature type="transmembrane region" description="Helical" evidence="7">
    <location>
        <begin position="461"/>
        <end position="482"/>
    </location>
</feature>
<dbReference type="InterPro" id="IPR003918">
    <property type="entry name" value="NADH_UbQ_OxRdtase"/>
</dbReference>
<feature type="transmembrane region" description="Helical" evidence="7">
    <location>
        <begin position="310"/>
        <end position="333"/>
    </location>
</feature>
<dbReference type="EMBL" id="KC993197">
    <property type="protein sequence ID" value="AGS44505.1"/>
    <property type="molecule type" value="Genomic_DNA"/>
</dbReference>
<comment type="function">
    <text evidence="7">Core subunit of the mitochondrial membrane respiratory chain NADH dehydrogenase (Complex I) which catalyzes electron transfer from NADH through the respiratory chain, using ubiquinone as an electron acceptor. Essential for the catalytic activity and assembly of complex I.</text>
</comment>
<dbReference type="PANTHER" id="PTHR43507">
    <property type="entry name" value="NADH-UBIQUINONE OXIDOREDUCTASE CHAIN 4"/>
    <property type="match status" value="1"/>
</dbReference>
<sequence>MNTFLFLNIITIILLFIINNNSYILNIIKYGLANKYIKQLIYFTSITFIYLFLIVNYYFNNNILGYQFIENTLNINWGIDGISLWLINLTIILLPIALLSNWNIDLINNSTFNNNITTNKSFIFNLLILLIGIIIILNFLCLDLISFYILFEASLLPLFILIGIFGSKYKEKAAYYIFIYTLFSSLFMLLSIGIYIYILGNIDYINLNNIILSIDLQSILFLGFILGIAVKTPIFPVHTWLPLVHAESPIGGSILLAGLIIKLAIYAIIRLILINLSDVVIIYNPLIYTIAILTIFYIGIITLKQIDIKVIIAYSSIIHMAIVIMSIFSNNIIGIEGSIILSIAHGFASPALFLLVGGVLYDRYHTRFIYYYQSLATYMPIFSIYLVIAGLFNMGIPLSANFIGEFLSINGIFIFNALFAILSTFSIFITSIYQMKLTTKILYGYKSIYLNIVKDINNRELFILNILFISILFIGIYPNILIKTLDISVSSLIYSI</sequence>
<dbReference type="EC" id="7.1.1.2" evidence="7"/>
<comment type="catalytic activity">
    <reaction evidence="7">
        <text>a ubiquinone + NADH + 5 H(+)(in) = a ubiquinol + NAD(+) + 4 H(+)(out)</text>
        <dbReference type="Rhea" id="RHEA:29091"/>
        <dbReference type="Rhea" id="RHEA-COMP:9565"/>
        <dbReference type="Rhea" id="RHEA-COMP:9566"/>
        <dbReference type="ChEBI" id="CHEBI:15378"/>
        <dbReference type="ChEBI" id="CHEBI:16389"/>
        <dbReference type="ChEBI" id="CHEBI:17976"/>
        <dbReference type="ChEBI" id="CHEBI:57540"/>
        <dbReference type="ChEBI" id="CHEBI:57945"/>
        <dbReference type="EC" id="7.1.1.2"/>
    </reaction>
</comment>
<evidence type="ECO:0000256" key="3">
    <source>
        <dbReference type="ARBA" id="ARBA00009025"/>
    </source>
</evidence>
<evidence type="ECO:0000256" key="6">
    <source>
        <dbReference type="ARBA" id="ARBA00023136"/>
    </source>
</evidence>
<gene>
    <name evidence="9" type="primary">nad4</name>
</gene>
<evidence type="ECO:0000256" key="4">
    <source>
        <dbReference type="ARBA" id="ARBA00022692"/>
    </source>
</evidence>
<evidence type="ECO:0000259" key="8">
    <source>
        <dbReference type="Pfam" id="PF00361"/>
    </source>
</evidence>
<keyword evidence="7" id="KW-0813">Transport</keyword>
<dbReference type="GO" id="GO:0048039">
    <property type="term" value="F:ubiquinone binding"/>
    <property type="evidence" value="ECO:0007669"/>
    <property type="project" value="TreeGrafter"/>
</dbReference>
<dbReference type="PRINTS" id="PR01437">
    <property type="entry name" value="NUOXDRDTASE4"/>
</dbReference>
<comment type="similarity">
    <text evidence="3 7">Belongs to the complex I subunit 4 family.</text>
</comment>
<dbReference type="AlphaFoldDB" id="S5TNZ3"/>